<gene>
    <name evidence="3" type="ORF">AK830_g7677</name>
</gene>
<feature type="compositionally biased region" description="Basic and acidic residues" evidence="1">
    <location>
        <begin position="217"/>
        <end position="227"/>
    </location>
</feature>
<evidence type="ECO:0000313" key="4">
    <source>
        <dbReference type="Proteomes" id="UP000050424"/>
    </source>
</evidence>
<dbReference type="PANTHER" id="PTHR38113:SF2">
    <property type="entry name" value="DUF2293 DOMAIN-CONTAINING PROTEIN"/>
    <property type="match status" value="1"/>
</dbReference>
<dbReference type="EMBL" id="LKCW01000121">
    <property type="protein sequence ID" value="KPM38886.1"/>
    <property type="molecule type" value="Genomic_DNA"/>
</dbReference>
<dbReference type="OrthoDB" id="5381833at2759"/>
<dbReference type="Pfam" id="PF10056">
    <property type="entry name" value="DUF2293"/>
    <property type="match status" value="1"/>
</dbReference>
<organism evidence="3 4">
    <name type="scientific">Neonectria ditissima</name>
    <dbReference type="NCBI Taxonomy" id="78410"/>
    <lineage>
        <taxon>Eukaryota</taxon>
        <taxon>Fungi</taxon>
        <taxon>Dikarya</taxon>
        <taxon>Ascomycota</taxon>
        <taxon>Pezizomycotina</taxon>
        <taxon>Sordariomycetes</taxon>
        <taxon>Hypocreomycetidae</taxon>
        <taxon>Hypocreales</taxon>
        <taxon>Nectriaceae</taxon>
        <taxon>Neonectria</taxon>
    </lineage>
</organism>
<proteinExistence type="predicted"/>
<evidence type="ECO:0000259" key="2">
    <source>
        <dbReference type="Pfam" id="PF10056"/>
    </source>
</evidence>
<keyword evidence="4" id="KW-1185">Reference proteome</keyword>
<comment type="caution">
    <text evidence="3">The sequence shown here is derived from an EMBL/GenBank/DDBJ whole genome shotgun (WGS) entry which is preliminary data.</text>
</comment>
<evidence type="ECO:0000313" key="3">
    <source>
        <dbReference type="EMBL" id="KPM38886.1"/>
    </source>
</evidence>
<feature type="compositionally biased region" description="Basic and acidic residues" evidence="1">
    <location>
        <begin position="303"/>
        <end position="312"/>
    </location>
</feature>
<protein>
    <recommendedName>
        <fullName evidence="2">DUF2293 domain-containing protein</fullName>
    </recommendedName>
</protein>
<dbReference type="Proteomes" id="UP000050424">
    <property type="component" value="Unassembled WGS sequence"/>
</dbReference>
<feature type="region of interest" description="Disordered" evidence="1">
    <location>
        <begin position="177"/>
        <end position="346"/>
    </location>
</feature>
<reference evidence="3 4" key="1">
    <citation type="submission" date="2015-09" db="EMBL/GenBank/DDBJ databases">
        <title>Draft genome of a European isolate of the apple canker pathogen Neonectria ditissima.</title>
        <authorList>
            <person name="Gomez-Cortecero A."/>
            <person name="Harrison R.J."/>
            <person name="Armitage A.D."/>
        </authorList>
    </citation>
    <scope>NUCLEOTIDE SEQUENCE [LARGE SCALE GENOMIC DNA]</scope>
    <source>
        <strain evidence="3 4">R09/05</strain>
    </source>
</reference>
<feature type="domain" description="DUF2293" evidence="2">
    <location>
        <begin position="94"/>
        <end position="178"/>
    </location>
</feature>
<feature type="compositionally biased region" description="Basic and acidic residues" evidence="1">
    <location>
        <begin position="272"/>
        <end position="289"/>
    </location>
</feature>
<evidence type="ECO:0000256" key="1">
    <source>
        <dbReference type="SAM" id="MobiDB-lite"/>
    </source>
</evidence>
<name>A0A0P7BEM4_9HYPO</name>
<sequence length="346" mass="39102">MAPKEPVVSPATPMPKGYGFLRKGNAYLTANTRRKTHAANEKLYVVVEGKTPLGLRAPTWILNEVRSEEFATRDKRQDQVRRRDGATEKEFETAVRRLFPQIPEEDIQKTIKRALEKRSGRVGRTSLLVLDQKVQYAVVAHVRHSHTQYDTLIRGKMSRNDARIAIKGEVAKVLSRWRGTRAATEPKRNAKGKTSPPTGPVNQTVLPTRPSKPPAENGKEKQDARAENRRRRRKKSKARRLAAKQLALATALPKPLPEKNKHKQRLPRKPRQREGTRRSARLHKSETQDLKILGVFIDDEDGSEGRDARTDDEASGSDGLQGEFSEIDGFLVDSSEEESDSEWNSE</sequence>
<accession>A0A0P7BEM4</accession>
<feature type="compositionally biased region" description="Acidic residues" evidence="1">
    <location>
        <begin position="334"/>
        <end position="346"/>
    </location>
</feature>
<dbReference type="PANTHER" id="PTHR38113">
    <property type="match status" value="1"/>
</dbReference>
<dbReference type="InterPro" id="IPR018744">
    <property type="entry name" value="DUF2293"/>
</dbReference>
<feature type="compositionally biased region" description="Basic residues" evidence="1">
    <location>
        <begin position="260"/>
        <end position="271"/>
    </location>
</feature>
<feature type="compositionally biased region" description="Basic residues" evidence="1">
    <location>
        <begin position="228"/>
        <end position="242"/>
    </location>
</feature>
<feature type="compositionally biased region" description="Low complexity" evidence="1">
    <location>
        <begin position="243"/>
        <end position="253"/>
    </location>
</feature>
<dbReference type="AlphaFoldDB" id="A0A0P7BEM4"/>